<dbReference type="GO" id="GO:1903108">
    <property type="term" value="P:regulation of mitochondrial transcription"/>
    <property type="evidence" value="ECO:0007669"/>
    <property type="project" value="TreeGrafter"/>
</dbReference>
<dbReference type="Gene3D" id="1.10.10.60">
    <property type="entry name" value="Homeodomain-like"/>
    <property type="match status" value="1"/>
</dbReference>
<feature type="region of interest" description="Disordered" evidence="5">
    <location>
        <begin position="73"/>
        <end position="92"/>
    </location>
</feature>
<dbReference type="Proteomes" id="UP001142055">
    <property type="component" value="Chromosome 4"/>
</dbReference>
<feature type="domain" description="Homeobox" evidence="6">
    <location>
        <begin position="86"/>
        <end position="130"/>
    </location>
</feature>
<accession>A0A9Q0RIJ5</accession>
<gene>
    <name evidence="7" type="ORF">RDWZM_009910</name>
</gene>
<dbReference type="CDD" id="cd00086">
    <property type="entry name" value="homeodomain"/>
    <property type="match status" value="1"/>
</dbReference>
<dbReference type="InterPro" id="IPR001356">
    <property type="entry name" value="HD"/>
</dbReference>
<feature type="compositionally biased region" description="Acidic residues" evidence="5">
    <location>
        <begin position="174"/>
        <end position="200"/>
    </location>
</feature>
<protein>
    <recommendedName>
        <fullName evidence="6">Homeobox domain-containing protein</fullName>
    </recommendedName>
</protein>
<dbReference type="SUPFAM" id="SSF46689">
    <property type="entry name" value="Homeodomain-like"/>
    <property type="match status" value="1"/>
</dbReference>
<dbReference type="EMBL" id="JAPWDV010000004">
    <property type="protein sequence ID" value="KAJ6215410.1"/>
    <property type="molecule type" value="Genomic_DNA"/>
</dbReference>
<organism evidence="7 8">
    <name type="scientific">Blomia tropicalis</name>
    <name type="common">Mite</name>
    <dbReference type="NCBI Taxonomy" id="40697"/>
    <lineage>
        <taxon>Eukaryota</taxon>
        <taxon>Metazoa</taxon>
        <taxon>Ecdysozoa</taxon>
        <taxon>Arthropoda</taxon>
        <taxon>Chelicerata</taxon>
        <taxon>Arachnida</taxon>
        <taxon>Acari</taxon>
        <taxon>Acariformes</taxon>
        <taxon>Sarcoptiformes</taxon>
        <taxon>Astigmata</taxon>
        <taxon>Glycyphagoidea</taxon>
        <taxon>Echimyopodidae</taxon>
        <taxon>Blomia</taxon>
    </lineage>
</organism>
<keyword evidence="2 4" id="KW-0238">DNA-binding</keyword>
<dbReference type="PANTHER" id="PTHR13633">
    <property type="entry name" value="MITOCHONDRIAL TRANSCRIPTION RESCUE FACTOR 1"/>
    <property type="match status" value="1"/>
</dbReference>
<comment type="subcellular location">
    <subcellularLocation>
        <location evidence="1 2 4">Nucleus</location>
    </subcellularLocation>
</comment>
<evidence type="ECO:0000313" key="8">
    <source>
        <dbReference type="Proteomes" id="UP001142055"/>
    </source>
</evidence>
<dbReference type="SUPFAM" id="SSF55174">
    <property type="entry name" value="Alpha-L RNA-binding motif"/>
    <property type="match status" value="1"/>
</dbReference>
<keyword evidence="3" id="KW-0694">RNA-binding</keyword>
<proteinExistence type="predicted"/>
<dbReference type="PANTHER" id="PTHR13633:SF3">
    <property type="entry name" value="MITOCHONDRIAL TRANSCRIPTION RESCUE FACTOR 1"/>
    <property type="match status" value="1"/>
</dbReference>
<dbReference type="Pfam" id="PF00046">
    <property type="entry name" value="Homeodomain"/>
    <property type="match status" value="1"/>
</dbReference>
<evidence type="ECO:0000256" key="1">
    <source>
        <dbReference type="ARBA" id="ARBA00004123"/>
    </source>
</evidence>
<dbReference type="Gene3D" id="3.10.290.10">
    <property type="entry name" value="RNA-binding S4 domain"/>
    <property type="match status" value="1"/>
</dbReference>
<dbReference type="GO" id="GO:0005634">
    <property type="term" value="C:nucleus"/>
    <property type="evidence" value="ECO:0007669"/>
    <property type="project" value="UniProtKB-SubCell"/>
</dbReference>
<name>A0A9Q0RIJ5_BLOTA</name>
<keyword evidence="2 4" id="KW-0539">Nucleus</keyword>
<evidence type="ECO:0000256" key="4">
    <source>
        <dbReference type="RuleBase" id="RU000682"/>
    </source>
</evidence>
<evidence type="ECO:0000259" key="6">
    <source>
        <dbReference type="PROSITE" id="PS50071"/>
    </source>
</evidence>
<dbReference type="CDD" id="cd00165">
    <property type="entry name" value="S4"/>
    <property type="match status" value="1"/>
</dbReference>
<dbReference type="PROSITE" id="PS50889">
    <property type="entry name" value="S4"/>
    <property type="match status" value="1"/>
</dbReference>
<dbReference type="SMART" id="SM00389">
    <property type="entry name" value="HOX"/>
    <property type="match status" value="1"/>
</dbReference>
<evidence type="ECO:0000256" key="5">
    <source>
        <dbReference type="SAM" id="MobiDB-lite"/>
    </source>
</evidence>
<dbReference type="AlphaFoldDB" id="A0A9Q0RIJ5"/>
<dbReference type="GO" id="GO:0005739">
    <property type="term" value="C:mitochondrion"/>
    <property type="evidence" value="ECO:0007669"/>
    <property type="project" value="TreeGrafter"/>
</dbReference>
<keyword evidence="8" id="KW-1185">Reference proteome</keyword>
<comment type="caution">
    <text evidence="7">The sequence shown here is derived from an EMBL/GenBank/DDBJ whole genome shotgun (WGS) entry which is preliminary data.</text>
</comment>
<dbReference type="SMART" id="SM00363">
    <property type="entry name" value="S4"/>
    <property type="match status" value="1"/>
</dbReference>
<dbReference type="GO" id="GO:0003677">
    <property type="term" value="F:DNA binding"/>
    <property type="evidence" value="ECO:0007669"/>
    <property type="project" value="UniProtKB-UniRule"/>
</dbReference>
<evidence type="ECO:0000313" key="7">
    <source>
        <dbReference type="EMBL" id="KAJ6215410.1"/>
    </source>
</evidence>
<dbReference type="PROSITE" id="PS50071">
    <property type="entry name" value="HOMEOBOX_2"/>
    <property type="match status" value="1"/>
</dbReference>
<dbReference type="Pfam" id="PF25818">
    <property type="entry name" value="MTRES1_C"/>
    <property type="match status" value="1"/>
</dbReference>
<feature type="DNA-binding region" description="Homeobox" evidence="2">
    <location>
        <begin position="88"/>
        <end position="131"/>
    </location>
</feature>
<dbReference type="InterPro" id="IPR036986">
    <property type="entry name" value="S4_RNA-bd_sf"/>
</dbReference>
<evidence type="ECO:0000256" key="3">
    <source>
        <dbReference type="PROSITE-ProRule" id="PRU00182"/>
    </source>
</evidence>
<sequence>MPMEHLDNDQTSPNNHQLTISTDTNGSNEPGSTIINGGDSLTPTGGNIQQQQRAASSNSSSNSIVGIGLNCSGTGTGTGTSSSSSSKTKRVRTTFTEDQLSILHANFQLDSNPDGQDLERIANLTGLTKRVTQQMPIKCVPILNDKLNGFEQFTIQKRYKKKFTKKSNKRAAKDDEDDEDEDDENEDSDDDDEELIGNESEDTKVINTTVPSLRLDVIGKISFGMTRSKMEQEFFSGLIRVNGERVAKKSYEVKMDDEIDYIKGFNIENREMLDINRAKILKVDDKAASSGRIRLSIRKTNKLVIANYERDPYESTI</sequence>
<dbReference type="InterPro" id="IPR002942">
    <property type="entry name" value="S4_RNA-bd"/>
</dbReference>
<reference evidence="7" key="1">
    <citation type="submission" date="2022-12" db="EMBL/GenBank/DDBJ databases">
        <title>Genome assemblies of Blomia tropicalis.</title>
        <authorList>
            <person name="Cui Y."/>
        </authorList>
    </citation>
    <scope>NUCLEOTIDE SEQUENCE</scope>
    <source>
        <tissue evidence="7">Adult mites</tissue>
    </source>
</reference>
<feature type="region of interest" description="Disordered" evidence="5">
    <location>
        <begin position="1"/>
        <end position="62"/>
    </location>
</feature>
<dbReference type="InterPro" id="IPR009057">
    <property type="entry name" value="Homeodomain-like_sf"/>
</dbReference>
<evidence type="ECO:0000256" key="2">
    <source>
        <dbReference type="PROSITE-ProRule" id="PRU00108"/>
    </source>
</evidence>
<feature type="compositionally biased region" description="Polar residues" evidence="5">
    <location>
        <begin position="9"/>
        <end position="55"/>
    </location>
</feature>
<dbReference type="GO" id="GO:0003723">
    <property type="term" value="F:RNA binding"/>
    <property type="evidence" value="ECO:0007669"/>
    <property type="project" value="UniProtKB-KW"/>
</dbReference>
<keyword evidence="2 4" id="KW-0371">Homeobox</keyword>
<feature type="region of interest" description="Disordered" evidence="5">
    <location>
        <begin position="166"/>
        <end position="203"/>
    </location>
</feature>
<dbReference type="InterPro" id="IPR057896">
    <property type="entry name" value="MTRES1_C"/>
</dbReference>